<feature type="compositionally biased region" description="Basic and acidic residues" evidence="1">
    <location>
        <begin position="1"/>
        <end position="12"/>
    </location>
</feature>
<feature type="compositionally biased region" description="Basic and acidic residues" evidence="1">
    <location>
        <begin position="65"/>
        <end position="77"/>
    </location>
</feature>
<feature type="compositionally biased region" description="Basic and acidic residues" evidence="1">
    <location>
        <begin position="176"/>
        <end position="189"/>
    </location>
</feature>
<name>A0AAD2FNZ9_9STRA</name>
<feature type="compositionally biased region" description="Polar residues" evidence="1">
    <location>
        <begin position="18"/>
        <end position="34"/>
    </location>
</feature>
<accession>A0AAD2FNZ9</accession>
<evidence type="ECO:0000313" key="2">
    <source>
        <dbReference type="EMBL" id="CAJ1947967.1"/>
    </source>
</evidence>
<organism evidence="2 3">
    <name type="scientific">Cylindrotheca closterium</name>
    <dbReference type="NCBI Taxonomy" id="2856"/>
    <lineage>
        <taxon>Eukaryota</taxon>
        <taxon>Sar</taxon>
        <taxon>Stramenopiles</taxon>
        <taxon>Ochrophyta</taxon>
        <taxon>Bacillariophyta</taxon>
        <taxon>Bacillariophyceae</taxon>
        <taxon>Bacillariophycidae</taxon>
        <taxon>Bacillariales</taxon>
        <taxon>Bacillariaceae</taxon>
        <taxon>Cylindrotheca</taxon>
    </lineage>
</organism>
<feature type="compositionally biased region" description="Acidic residues" evidence="1">
    <location>
        <begin position="160"/>
        <end position="175"/>
    </location>
</feature>
<sequence>MGFRRCNRDRIHSPPSPKSVNLSPKSANVLQPRTTIRRKIFDPFDDDDHDGGGGGDQKQAQFVYEMKHREQAPDHTRSTTNNIQPSFNRAQHYPGQDADRPDLDSFWSYVYHSVVDPCCGDLERVFYSSSAKKNHLDSSTTGLLFEEDMVFFKDGTATEHDDESCDDDDDDESTLEGDHDQSFTEENRPFMKTMAEF</sequence>
<keyword evidence="3" id="KW-1185">Reference proteome</keyword>
<protein>
    <submittedName>
        <fullName evidence="2">Uncharacterized protein</fullName>
    </submittedName>
</protein>
<proteinExistence type="predicted"/>
<feature type="region of interest" description="Disordered" evidence="1">
    <location>
        <begin position="156"/>
        <end position="197"/>
    </location>
</feature>
<evidence type="ECO:0000313" key="3">
    <source>
        <dbReference type="Proteomes" id="UP001295423"/>
    </source>
</evidence>
<dbReference type="EMBL" id="CAKOGP040001736">
    <property type="protein sequence ID" value="CAJ1947967.1"/>
    <property type="molecule type" value="Genomic_DNA"/>
</dbReference>
<reference evidence="2" key="1">
    <citation type="submission" date="2023-08" db="EMBL/GenBank/DDBJ databases">
        <authorList>
            <person name="Audoor S."/>
            <person name="Bilcke G."/>
        </authorList>
    </citation>
    <scope>NUCLEOTIDE SEQUENCE</scope>
</reference>
<dbReference type="AlphaFoldDB" id="A0AAD2FNZ9"/>
<dbReference type="Proteomes" id="UP001295423">
    <property type="component" value="Unassembled WGS sequence"/>
</dbReference>
<evidence type="ECO:0000256" key="1">
    <source>
        <dbReference type="SAM" id="MobiDB-lite"/>
    </source>
</evidence>
<feature type="region of interest" description="Disordered" evidence="1">
    <location>
        <begin position="1"/>
        <end position="86"/>
    </location>
</feature>
<comment type="caution">
    <text evidence="2">The sequence shown here is derived from an EMBL/GenBank/DDBJ whole genome shotgun (WGS) entry which is preliminary data.</text>
</comment>
<gene>
    <name evidence="2" type="ORF">CYCCA115_LOCUS11398</name>
</gene>